<dbReference type="EMBL" id="BNDW01000068">
    <property type="protein sequence ID" value="GHI24960.1"/>
    <property type="molecule type" value="Genomic_DNA"/>
</dbReference>
<dbReference type="Proteomes" id="UP001052739">
    <property type="component" value="Unassembled WGS sequence"/>
</dbReference>
<keyword evidence="2" id="KW-0732">Signal</keyword>
<dbReference type="InterPro" id="IPR006311">
    <property type="entry name" value="TAT_signal"/>
</dbReference>
<feature type="signal peptide" evidence="2">
    <location>
        <begin position="1"/>
        <end position="24"/>
    </location>
</feature>
<proteinExistence type="predicted"/>
<evidence type="ECO:0000256" key="1">
    <source>
        <dbReference type="SAM" id="MobiDB-lite"/>
    </source>
</evidence>
<evidence type="ECO:0000256" key="2">
    <source>
        <dbReference type="SAM" id="SignalP"/>
    </source>
</evidence>
<feature type="region of interest" description="Disordered" evidence="1">
    <location>
        <begin position="34"/>
        <end position="54"/>
    </location>
</feature>
<evidence type="ECO:0000313" key="4">
    <source>
        <dbReference type="Proteomes" id="UP001052739"/>
    </source>
</evidence>
<dbReference type="PROSITE" id="PS51318">
    <property type="entry name" value="TAT"/>
    <property type="match status" value="1"/>
</dbReference>
<reference evidence="3" key="1">
    <citation type="submission" date="2024-05" db="EMBL/GenBank/DDBJ databases">
        <title>Whole genome shotgun sequence of Streptomyces hydrogenans NBRC 13475.</title>
        <authorList>
            <person name="Komaki H."/>
            <person name="Tamura T."/>
        </authorList>
    </citation>
    <scope>NUCLEOTIDE SEQUENCE</scope>
    <source>
        <strain evidence="3">NBRC 13475</strain>
    </source>
</reference>
<protein>
    <recommendedName>
        <fullName evidence="5">Lipoprotein</fullName>
    </recommendedName>
</protein>
<gene>
    <name evidence="3" type="ORF">Shyd_63310</name>
</gene>
<dbReference type="PROSITE" id="PS51257">
    <property type="entry name" value="PROKAR_LIPOPROTEIN"/>
    <property type="match status" value="1"/>
</dbReference>
<comment type="caution">
    <text evidence="3">The sequence shown here is derived from an EMBL/GenBank/DDBJ whole genome shotgun (WGS) entry which is preliminary data.</text>
</comment>
<accession>A0ABQ3PIU8</accession>
<evidence type="ECO:0000313" key="3">
    <source>
        <dbReference type="EMBL" id="GHI24960.1"/>
    </source>
</evidence>
<keyword evidence="4" id="KW-1185">Reference proteome</keyword>
<evidence type="ECO:0008006" key="5">
    <source>
        <dbReference type="Google" id="ProtNLM"/>
    </source>
</evidence>
<sequence length="227" mass="23123">MRMTRRTAVAAVMGCVVLAAASCAGPERPAATATATADGKGAASTSASPAPPTVDDAVAAARERMTAAATGRDAPGPEGLLVAAESTGGALFVWESSDGRFCHGTATGVGVTSVACFTRPHTPPVGKEPRLVPLVRMMATGWNVVFGAEHETVESVTCDGVPVRVKDVGVMADGRRSVHAVEFPDLTLGTVSVRVRRGSGVVTETLALETFAKKDAARFASCGEPTS</sequence>
<organism evidence="3 4">
    <name type="scientific">Streptomyces hydrogenans</name>
    <dbReference type="NCBI Taxonomy" id="1873719"/>
    <lineage>
        <taxon>Bacteria</taxon>
        <taxon>Bacillati</taxon>
        <taxon>Actinomycetota</taxon>
        <taxon>Actinomycetes</taxon>
        <taxon>Kitasatosporales</taxon>
        <taxon>Streptomycetaceae</taxon>
        <taxon>Streptomyces</taxon>
    </lineage>
</organism>
<feature type="chain" id="PRO_5045118922" description="Lipoprotein" evidence="2">
    <location>
        <begin position="25"/>
        <end position="227"/>
    </location>
</feature>
<name>A0ABQ3PIU8_9ACTN</name>